<reference evidence="8" key="1">
    <citation type="submission" date="2021-01" db="EMBL/GenBank/DDBJ databases">
        <authorList>
            <person name="Corre E."/>
            <person name="Pelletier E."/>
            <person name="Niang G."/>
            <person name="Scheremetjew M."/>
            <person name="Finn R."/>
            <person name="Kale V."/>
            <person name="Holt S."/>
            <person name="Cochrane G."/>
            <person name="Meng A."/>
            <person name="Brown T."/>
            <person name="Cohen L."/>
        </authorList>
    </citation>
    <scope>NUCLEOTIDE SEQUENCE</scope>
    <source>
        <strain evidence="8">CCMP1320</strain>
    </source>
</reference>
<dbReference type="GO" id="GO:0071013">
    <property type="term" value="C:catalytic step 2 spliceosome"/>
    <property type="evidence" value="ECO:0007669"/>
    <property type="project" value="TreeGrafter"/>
</dbReference>
<feature type="compositionally biased region" description="Polar residues" evidence="6">
    <location>
        <begin position="258"/>
        <end position="275"/>
    </location>
</feature>
<evidence type="ECO:0000256" key="6">
    <source>
        <dbReference type="SAM" id="MobiDB-lite"/>
    </source>
</evidence>
<feature type="region of interest" description="Disordered" evidence="6">
    <location>
        <begin position="245"/>
        <end position="275"/>
    </location>
</feature>
<sequence length="389" mass="41726">MHGDDGPSVSLSVTLQGVNDSIKHFLESALEQLAAEAQQRLQQQQQQQQPGAATVQDVLWSGSLRIEGGLTLDKLRRSAKRKAPARACKEEDDFATNLVGLPAPSPPQHQCSLPQELTDEQFNVQFERENQTPVFDRVSHEVLQKNHEALPASAAAAAAGTATPTSSLLSMLPGVEAMPMGLVEHKGPKGNKGQRLGHRRMRLSQSRCFNCGSYAHPISACPKPRNPAAIQASRDRFNEAKAERAAREGLSTAGPAPTFTSPGGQVSSGRGSSHPTRYFNTPQVCPVDMAPASLSPGFAPKPGVISAHLASALGMLHPSDPPPWLSNMAAHGLPPGYTLHRLQAAQQPEQEVLKEPIDEGAYDDIQVSMHHPLLEPTSACGKTPLQQRQ</sequence>
<gene>
    <name evidence="8" type="ORF">DTER00134_LOCUS4487</name>
</gene>
<dbReference type="EMBL" id="HBIP01008254">
    <property type="protein sequence ID" value="CAE0489416.1"/>
    <property type="molecule type" value="Transcribed_RNA"/>
</dbReference>
<dbReference type="GO" id="GO:0008270">
    <property type="term" value="F:zinc ion binding"/>
    <property type="evidence" value="ECO:0007669"/>
    <property type="project" value="UniProtKB-KW"/>
</dbReference>
<dbReference type="GO" id="GO:0003723">
    <property type="term" value="F:RNA binding"/>
    <property type="evidence" value="ECO:0007669"/>
    <property type="project" value="TreeGrafter"/>
</dbReference>
<dbReference type="PANTHER" id="PTHR13316">
    <property type="entry name" value="ZINC FINGER, CCHC DOMAIN CONTAINING 8"/>
    <property type="match status" value="1"/>
</dbReference>
<keyword evidence="3" id="KW-0863">Zinc-finger</keyword>
<dbReference type="PANTHER" id="PTHR13316:SF0">
    <property type="entry name" value="ZINC FINGER CCHC DOMAIN-CONTAINING PROTEIN 8"/>
    <property type="match status" value="1"/>
</dbReference>
<dbReference type="InterPro" id="IPR006568">
    <property type="entry name" value="PSP_pro-rich"/>
</dbReference>
<name>A0A6S8HRH6_DUNTE</name>
<evidence type="ECO:0000256" key="1">
    <source>
        <dbReference type="ARBA" id="ARBA00004123"/>
    </source>
</evidence>
<evidence type="ECO:0000256" key="4">
    <source>
        <dbReference type="ARBA" id="ARBA00022833"/>
    </source>
</evidence>
<feature type="domain" description="PSP proline-rich" evidence="7">
    <location>
        <begin position="301"/>
        <end position="338"/>
    </location>
</feature>
<organism evidence="8">
    <name type="scientific">Dunaliella tertiolecta</name>
    <name type="common">Green alga</name>
    <dbReference type="NCBI Taxonomy" id="3047"/>
    <lineage>
        <taxon>Eukaryota</taxon>
        <taxon>Viridiplantae</taxon>
        <taxon>Chlorophyta</taxon>
        <taxon>core chlorophytes</taxon>
        <taxon>Chlorophyceae</taxon>
        <taxon>CS clade</taxon>
        <taxon>Chlamydomonadales</taxon>
        <taxon>Dunaliellaceae</taxon>
        <taxon>Dunaliella</taxon>
    </lineage>
</organism>
<dbReference type="Pfam" id="PF04046">
    <property type="entry name" value="PSP"/>
    <property type="match status" value="1"/>
</dbReference>
<keyword evidence="2" id="KW-0479">Metal-binding</keyword>
<evidence type="ECO:0000256" key="5">
    <source>
        <dbReference type="ARBA" id="ARBA00023242"/>
    </source>
</evidence>
<evidence type="ECO:0000256" key="2">
    <source>
        <dbReference type="ARBA" id="ARBA00022723"/>
    </source>
</evidence>
<keyword evidence="4" id="KW-0862">Zinc</keyword>
<proteinExistence type="predicted"/>
<evidence type="ECO:0000259" key="7">
    <source>
        <dbReference type="Pfam" id="PF04046"/>
    </source>
</evidence>
<dbReference type="AlphaFoldDB" id="A0A6S8HRH6"/>
<protein>
    <recommendedName>
        <fullName evidence="7">PSP proline-rich domain-containing protein</fullName>
    </recommendedName>
</protein>
<evidence type="ECO:0000256" key="3">
    <source>
        <dbReference type="ARBA" id="ARBA00022771"/>
    </source>
</evidence>
<evidence type="ECO:0000313" key="8">
    <source>
        <dbReference type="EMBL" id="CAE0489416.1"/>
    </source>
</evidence>
<dbReference type="InterPro" id="IPR052115">
    <property type="entry name" value="NEXT_complex_subunit_ZCCHC8"/>
</dbReference>
<comment type="subcellular location">
    <subcellularLocation>
        <location evidence="1">Nucleus</location>
    </subcellularLocation>
</comment>
<accession>A0A6S8HRH6</accession>
<keyword evidence="5" id="KW-0539">Nucleus</keyword>